<dbReference type="PROSITE" id="PS51186">
    <property type="entry name" value="GNAT"/>
    <property type="match status" value="1"/>
</dbReference>
<dbReference type="PANTHER" id="PTHR43792:SF8">
    <property type="entry name" value="[RIBOSOMAL PROTEIN US5]-ALANINE N-ACETYLTRANSFERASE"/>
    <property type="match status" value="1"/>
</dbReference>
<evidence type="ECO:0000256" key="3">
    <source>
        <dbReference type="ARBA" id="ARBA00038502"/>
    </source>
</evidence>
<comment type="caution">
    <text evidence="5">The sequence shown here is derived from an EMBL/GenBank/DDBJ whole genome shotgun (WGS) entry which is preliminary data.</text>
</comment>
<accession>A0ABV8UGW4</accession>
<proteinExistence type="inferred from homology"/>
<keyword evidence="1 5" id="KW-0808">Transferase</keyword>
<protein>
    <submittedName>
        <fullName evidence="5">GNAT family N-acetyltransferase</fullName>
        <ecNumber evidence="5">2.3.-.-</ecNumber>
    </submittedName>
</protein>
<dbReference type="InterPro" id="IPR051531">
    <property type="entry name" value="N-acetyltransferase"/>
</dbReference>
<organism evidence="5 6">
    <name type="scientific">Fodinicurvata halophila</name>
    <dbReference type="NCBI Taxonomy" id="1419723"/>
    <lineage>
        <taxon>Bacteria</taxon>
        <taxon>Pseudomonadati</taxon>
        <taxon>Pseudomonadota</taxon>
        <taxon>Alphaproteobacteria</taxon>
        <taxon>Rhodospirillales</taxon>
        <taxon>Rhodovibrionaceae</taxon>
        <taxon>Fodinicurvata</taxon>
    </lineage>
</organism>
<dbReference type="EC" id="2.3.-.-" evidence="5"/>
<dbReference type="Proteomes" id="UP001595799">
    <property type="component" value="Unassembled WGS sequence"/>
</dbReference>
<evidence type="ECO:0000256" key="1">
    <source>
        <dbReference type="ARBA" id="ARBA00022679"/>
    </source>
</evidence>
<dbReference type="Pfam" id="PF13302">
    <property type="entry name" value="Acetyltransf_3"/>
    <property type="match status" value="1"/>
</dbReference>
<reference evidence="6" key="1">
    <citation type="journal article" date="2019" name="Int. J. Syst. Evol. Microbiol.">
        <title>The Global Catalogue of Microorganisms (GCM) 10K type strain sequencing project: providing services to taxonomists for standard genome sequencing and annotation.</title>
        <authorList>
            <consortium name="The Broad Institute Genomics Platform"/>
            <consortium name="The Broad Institute Genome Sequencing Center for Infectious Disease"/>
            <person name="Wu L."/>
            <person name="Ma J."/>
        </authorList>
    </citation>
    <scope>NUCLEOTIDE SEQUENCE [LARGE SCALE GENOMIC DNA]</scope>
    <source>
        <strain evidence="6">CECT 8472</strain>
    </source>
</reference>
<comment type="similarity">
    <text evidence="3">Belongs to the acetyltransferase family. RimJ subfamily.</text>
</comment>
<dbReference type="Gene3D" id="3.40.630.30">
    <property type="match status" value="1"/>
</dbReference>
<evidence type="ECO:0000313" key="5">
    <source>
        <dbReference type="EMBL" id="MFC4350481.1"/>
    </source>
</evidence>
<gene>
    <name evidence="5" type="ORF">ACFOW6_02865</name>
</gene>
<feature type="domain" description="N-acetyltransferase" evidence="4">
    <location>
        <begin position="20"/>
        <end position="190"/>
    </location>
</feature>
<evidence type="ECO:0000313" key="6">
    <source>
        <dbReference type="Proteomes" id="UP001595799"/>
    </source>
</evidence>
<dbReference type="SUPFAM" id="SSF55729">
    <property type="entry name" value="Acyl-CoA N-acyltransferases (Nat)"/>
    <property type="match status" value="1"/>
</dbReference>
<dbReference type="PANTHER" id="PTHR43792">
    <property type="entry name" value="GNAT FAMILY, PUTATIVE (AFU_ORTHOLOGUE AFUA_3G00765)-RELATED-RELATED"/>
    <property type="match status" value="1"/>
</dbReference>
<name>A0ABV8UGW4_9PROT</name>
<keyword evidence="2 5" id="KW-0012">Acyltransferase</keyword>
<dbReference type="GO" id="GO:0016746">
    <property type="term" value="F:acyltransferase activity"/>
    <property type="evidence" value="ECO:0007669"/>
    <property type="project" value="UniProtKB-KW"/>
</dbReference>
<evidence type="ECO:0000256" key="2">
    <source>
        <dbReference type="ARBA" id="ARBA00023315"/>
    </source>
</evidence>
<dbReference type="RefSeq" id="WP_382420817.1">
    <property type="nucleotide sequence ID" value="NZ_JBHSCW010000001.1"/>
</dbReference>
<evidence type="ECO:0000259" key="4">
    <source>
        <dbReference type="PROSITE" id="PS51186"/>
    </source>
</evidence>
<dbReference type="InterPro" id="IPR016181">
    <property type="entry name" value="Acyl_CoA_acyltransferase"/>
</dbReference>
<dbReference type="EMBL" id="JBHSCW010000001">
    <property type="protein sequence ID" value="MFC4350481.1"/>
    <property type="molecule type" value="Genomic_DNA"/>
</dbReference>
<sequence length="209" mass="23846">MLRPLFGAEPVGPVLSTRRLLLRIAENGDYEQWADLRERSRSFLKPWEPTWPPDCLSRRAFRARVRQAVMDAREDTAYSFLIFRRRDEALLGGVTIGHLRRGAAQSASIGYWIGVDHARRGYMAEALGVVLRFSFDSLKLNRVEAACLPHNTASRRLLEKVGFVEEGLARDYFRIDGAWQDHVLYAFLERDRRSQGRAAAIAEAAQKEA</sequence>
<keyword evidence="6" id="KW-1185">Reference proteome</keyword>
<dbReference type="InterPro" id="IPR000182">
    <property type="entry name" value="GNAT_dom"/>
</dbReference>